<accession>A0A011MG90</accession>
<protein>
    <submittedName>
        <fullName evidence="2">Membrane protein</fullName>
    </submittedName>
</protein>
<keyword evidence="3" id="KW-1185">Reference proteome</keyword>
<dbReference type="Pfam" id="PF04536">
    <property type="entry name" value="TPM_phosphatase"/>
    <property type="match status" value="1"/>
</dbReference>
<proteinExistence type="predicted"/>
<evidence type="ECO:0000259" key="1">
    <source>
        <dbReference type="Pfam" id="PF04536"/>
    </source>
</evidence>
<name>A0A011MG90_9PAST</name>
<comment type="caution">
    <text evidence="2">The sequence shown here is derived from an EMBL/GenBank/DDBJ whole genome shotgun (WGS) entry which is preliminary data.</text>
</comment>
<feature type="domain" description="TPM" evidence="1">
    <location>
        <begin position="15"/>
        <end position="127"/>
    </location>
</feature>
<dbReference type="PATRIC" id="fig|1450449.3.peg.1895"/>
<organism evidence="2 3">
    <name type="scientific">Mannheimia granulomatis</name>
    <dbReference type="NCBI Taxonomy" id="85402"/>
    <lineage>
        <taxon>Bacteria</taxon>
        <taxon>Pseudomonadati</taxon>
        <taxon>Pseudomonadota</taxon>
        <taxon>Gammaproteobacteria</taxon>
        <taxon>Pasteurellales</taxon>
        <taxon>Pasteurellaceae</taxon>
        <taxon>Mannheimia</taxon>
    </lineage>
</organism>
<evidence type="ECO:0000313" key="2">
    <source>
        <dbReference type="EMBL" id="EXI61466.1"/>
    </source>
</evidence>
<dbReference type="PANTHER" id="PTHR30373">
    <property type="entry name" value="UPF0603 PROTEIN YGCG"/>
    <property type="match status" value="1"/>
</dbReference>
<dbReference type="InterPro" id="IPR007621">
    <property type="entry name" value="TPM_dom"/>
</dbReference>
<evidence type="ECO:0000313" key="3">
    <source>
        <dbReference type="Proteomes" id="UP000054123"/>
    </source>
</evidence>
<gene>
    <name evidence="2" type="ORF">AK33_09525</name>
</gene>
<dbReference type="Proteomes" id="UP000054123">
    <property type="component" value="Unassembled WGS sequence"/>
</dbReference>
<dbReference type="RefSeq" id="WP_042803896.1">
    <property type="nucleotide sequence ID" value="NZ_AVSP01000005.1"/>
</dbReference>
<dbReference type="EMBL" id="JANJ01000007">
    <property type="protein sequence ID" value="EXI61466.1"/>
    <property type="molecule type" value="Genomic_DNA"/>
</dbReference>
<sequence length="152" mass="17246">MGLFSFLSNKLPIDTAIIEQAIAHLEQQTSAELRVVVERKANIDKVENAAILRANQLFDELNMRETAERNGVLLYLSFKPHYVAVIGDEGIHQKVGEAFWQDVYKAMCIDCQQGDYTQAICHAIQTLESPLARYFPYQASDRNELSNEVVIK</sequence>
<dbReference type="AlphaFoldDB" id="A0A011MG90"/>
<dbReference type="PANTHER" id="PTHR30373:SF8">
    <property type="entry name" value="BLL7265 PROTEIN"/>
    <property type="match status" value="1"/>
</dbReference>
<dbReference type="Gene3D" id="3.10.310.50">
    <property type="match status" value="1"/>
</dbReference>
<dbReference type="OrthoDB" id="5683663at2"/>
<reference evidence="2 3" key="1">
    <citation type="journal article" date="2014" name="Genome Announc.">
        <title>Genome Sequence of a Presumptive Mannheimia haemolytica Strain with an A1/A6-Cross-Reactive Serotype from a White-Tailed Deer (Odocoileus virginianus).</title>
        <authorList>
            <person name="Lawrence P.K."/>
            <person name="Bey R.F."/>
            <person name="Wiener B."/>
            <person name="Kittichotirat W."/>
            <person name="Bumgarner R.E."/>
        </authorList>
    </citation>
    <scope>NUCLEOTIDE SEQUENCE [LARGE SCALE GENOMIC DNA]</scope>
    <source>
        <strain evidence="2 3">PKL10</strain>
    </source>
</reference>
<dbReference type="STRING" id="1122190.GCA_000621105_00960"/>